<dbReference type="InterPro" id="IPR030382">
    <property type="entry name" value="MeTrfase_TRM5/TYW2"/>
</dbReference>
<dbReference type="InterPro" id="IPR056744">
    <property type="entry name" value="TRM5/TYW2-like_N"/>
</dbReference>
<evidence type="ECO:0000256" key="1">
    <source>
        <dbReference type="ARBA" id="ARBA00012807"/>
    </source>
</evidence>
<dbReference type="GO" id="GO:0052906">
    <property type="term" value="F:tRNA (guanine(37)-N1)-methyltransferase activity"/>
    <property type="evidence" value="ECO:0007669"/>
    <property type="project" value="UniProtKB-EC"/>
</dbReference>
<evidence type="ECO:0000256" key="7">
    <source>
        <dbReference type="ARBA" id="ARBA00029736"/>
    </source>
</evidence>
<dbReference type="OrthoDB" id="8079at2157"/>
<sequence length="338" mass="39194">MKALRVPKRHANTIIKRLVKDSLINTNFKIKRDEKFVFIPLKGPVDPKMIHDSASIIETEFKEKEKRPRDFKEILKDKIEDELLADIRRSFDIIGDIVILEIPEELEEYKHLIGEAALKFTKKRGVFRKKSKVKGIKRIREFEHLAGEHSTETIHVEYSTRIKLDIKKVYFNPRLANERERIARQVKEGEIVLDMFAGVGPFSLAIARYKKASKIYAVDINPTAIEYLKENIRLNKAHEIIPCHGDIREVAEKIPEKVDRIIMNLPASAKEFLDLALKLVKDGGIIHYYEFARDFETPIKNLLEAAQPFKVKILHKRMVKSKSPGVWQIAIDAKIQKT</sequence>
<comment type="caution">
    <text evidence="11">The sequence shown here is derived from an EMBL/GenBank/DDBJ whole genome shotgun (WGS) entry which is preliminary data.</text>
</comment>
<keyword evidence="5" id="KW-0949">S-adenosyl-L-methionine</keyword>
<name>A0A328PH25_9EURY</name>
<dbReference type="Gene3D" id="3.30.70.2580">
    <property type="match status" value="1"/>
</dbReference>
<evidence type="ECO:0000259" key="10">
    <source>
        <dbReference type="PROSITE" id="PS51684"/>
    </source>
</evidence>
<evidence type="ECO:0000256" key="2">
    <source>
        <dbReference type="ARBA" id="ARBA00022490"/>
    </source>
</evidence>
<dbReference type="Pfam" id="PF25133">
    <property type="entry name" value="TYW2_N_2"/>
    <property type="match status" value="1"/>
</dbReference>
<protein>
    <recommendedName>
        <fullName evidence="1">tRNA (guanine(37)-N(1))-methyltransferase</fullName>
        <ecNumber evidence="1">2.1.1.228</ecNumber>
    </recommendedName>
    <alternativeName>
        <fullName evidence="7">M1G-methyltransferase</fullName>
    </alternativeName>
    <alternativeName>
        <fullName evidence="8">tRNA [GM37] methyltransferase</fullName>
    </alternativeName>
</protein>
<keyword evidence="4 11" id="KW-0808">Transferase</keyword>
<dbReference type="Pfam" id="PF18093">
    <property type="entry name" value="Trm5_N"/>
    <property type="match status" value="1"/>
</dbReference>
<dbReference type="Proteomes" id="UP000249782">
    <property type="component" value="Unassembled WGS sequence"/>
</dbReference>
<dbReference type="CDD" id="cd02440">
    <property type="entry name" value="AdoMet_MTases"/>
    <property type="match status" value="1"/>
</dbReference>
<dbReference type="Pfam" id="PF02475">
    <property type="entry name" value="TRM5-TYW2_MTfase"/>
    <property type="match status" value="1"/>
</dbReference>
<dbReference type="InterPro" id="IPR029063">
    <property type="entry name" value="SAM-dependent_MTases_sf"/>
</dbReference>
<organism evidence="11 12">
    <name type="scientific">Methanothermobacter tenebrarum</name>
    <dbReference type="NCBI Taxonomy" id="680118"/>
    <lineage>
        <taxon>Archaea</taxon>
        <taxon>Methanobacteriati</taxon>
        <taxon>Methanobacteriota</taxon>
        <taxon>Methanomada group</taxon>
        <taxon>Methanobacteria</taxon>
        <taxon>Methanobacteriales</taxon>
        <taxon>Methanobacteriaceae</taxon>
        <taxon>Methanothermobacter</taxon>
    </lineage>
</organism>
<dbReference type="GO" id="GO:0005737">
    <property type="term" value="C:cytoplasm"/>
    <property type="evidence" value="ECO:0007669"/>
    <property type="project" value="TreeGrafter"/>
</dbReference>
<keyword evidence="12" id="KW-1185">Reference proteome</keyword>
<accession>A0A328PH25</accession>
<dbReference type="GO" id="GO:0002939">
    <property type="term" value="P:tRNA N1-guanine methylation"/>
    <property type="evidence" value="ECO:0007669"/>
    <property type="project" value="TreeGrafter"/>
</dbReference>
<evidence type="ECO:0000256" key="5">
    <source>
        <dbReference type="ARBA" id="ARBA00022691"/>
    </source>
</evidence>
<dbReference type="Gene3D" id="3.30.300.110">
    <property type="entry name" value="Met-10+ protein-like domains"/>
    <property type="match status" value="1"/>
</dbReference>
<comment type="catalytic activity">
    <reaction evidence="9">
        <text>guanosine(37) in tRNA + S-adenosyl-L-methionine = N(1)-methylguanosine(37) in tRNA + S-adenosyl-L-homocysteine + H(+)</text>
        <dbReference type="Rhea" id="RHEA:36899"/>
        <dbReference type="Rhea" id="RHEA-COMP:10145"/>
        <dbReference type="Rhea" id="RHEA-COMP:10147"/>
        <dbReference type="ChEBI" id="CHEBI:15378"/>
        <dbReference type="ChEBI" id="CHEBI:57856"/>
        <dbReference type="ChEBI" id="CHEBI:59789"/>
        <dbReference type="ChEBI" id="CHEBI:73542"/>
        <dbReference type="ChEBI" id="CHEBI:74269"/>
        <dbReference type="EC" id="2.1.1.228"/>
    </reaction>
</comment>
<keyword evidence="6" id="KW-0819">tRNA processing</keyword>
<dbReference type="RefSeq" id="WP_112093132.1">
    <property type="nucleotide sequence ID" value="NZ_QLOE01000001.1"/>
</dbReference>
<dbReference type="AlphaFoldDB" id="A0A328PH25"/>
<dbReference type="FunFam" id="3.30.300.110:FF:000001">
    <property type="entry name" value="tRNA (guanine(37)-N1)-methyltransferase"/>
    <property type="match status" value="1"/>
</dbReference>
<feature type="domain" description="SAM-dependent methyltransferase TRM5/TYW2-type" evidence="10">
    <location>
        <begin position="91"/>
        <end position="337"/>
    </location>
</feature>
<evidence type="ECO:0000313" key="11">
    <source>
        <dbReference type="EMBL" id="RAO79822.1"/>
    </source>
</evidence>
<dbReference type="PANTHER" id="PTHR23245:SF36">
    <property type="entry name" value="TRNA (GUANINE(37)-N1)-METHYLTRANSFERASE"/>
    <property type="match status" value="1"/>
</dbReference>
<evidence type="ECO:0000256" key="9">
    <source>
        <dbReference type="ARBA" id="ARBA00047783"/>
    </source>
</evidence>
<keyword evidence="2" id="KW-0963">Cytoplasm</keyword>
<evidence type="ECO:0000256" key="3">
    <source>
        <dbReference type="ARBA" id="ARBA00022603"/>
    </source>
</evidence>
<dbReference type="Gene3D" id="3.40.50.150">
    <property type="entry name" value="Vaccinia Virus protein VP39"/>
    <property type="match status" value="1"/>
</dbReference>
<dbReference type="PROSITE" id="PS51684">
    <property type="entry name" value="SAM_MT_TRM5_TYW2"/>
    <property type="match status" value="1"/>
</dbReference>
<evidence type="ECO:0000256" key="6">
    <source>
        <dbReference type="ARBA" id="ARBA00022694"/>
    </source>
</evidence>
<keyword evidence="3 11" id="KW-0489">Methyltransferase</keyword>
<dbReference type="InterPro" id="IPR040601">
    <property type="entry name" value="Trm5a/b_N"/>
</dbReference>
<evidence type="ECO:0000256" key="8">
    <source>
        <dbReference type="ARBA" id="ARBA00033392"/>
    </source>
</evidence>
<dbReference type="EMBL" id="QLOE01000001">
    <property type="protein sequence ID" value="RAO79822.1"/>
    <property type="molecule type" value="Genomic_DNA"/>
</dbReference>
<dbReference type="SUPFAM" id="SSF53335">
    <property type="entry name" value="S-adenosyl-L-methionine-dependent methyltransferases"/>
    <property type="match status" value="1"/>
</dbReference>
<dbReference type="PANTHER" id="PTHR23245">
    <property type="entry name" value="TRNA METHYLTRANSFERASE"/>
    <property type="match status" value="1"/>
</dbReference>
<gene>
    <name evidence="11" type="ORF">DPC56_00625</name>
</gene>
<dbReference type="EC" id="2.1.1.228" evidence="1"/>
<proteinExistence type="predicted"/>
<dbReference type="InterPro" id="IPR056743">
    <property type="entry name" value="TRM5-TYW2-like_MTfase"/>
</dbReference>
<evidence type="ECO:0000256" key="4">
    <source>
        <dbReference type="ARBA" id="ARBA00022679"/>
    </source>
</evidence>
<evidence type="ECO:0000313" key="12">
    <source>
        <dbReference type="Proteomes" id="UP000249782"/>
    </source>
</evidence>
<reference evidence="11 12" key="1">
    <citation type="submission" date="2018-06" db="EMBL/GenBank/DDBJ databases">
        <title>Draft genome sequence of hyperthermophilic methanogen Methanothermobacter tenebrarum sp. MCM-B 1447.</title>
        <authorList>
            <person name="Pore S.D."/>
            <person name="Dagar S."/>
            <person name="Dhakephalkar P.K."/>
        </authorList>
    </citation>
    <scope>NUCLEOTIDE SEQUENCE [LARGE SCALE GENOMIC DNA]</scope>
    <source>
        <strain evidence="11 12">MCM B 1447</strain>
    </source>
</reference>